<dbReference type="OrthoDB" id="8537043at2"/>
<reference evidence="2 3" key="1">
    <citation type="submission" date="2019-06" db="EMBL/GenBank/DDBJ databases">
        <authorList>
            <person name="Livingstone P."/>
            <person name="Whitworth D."/>
        </authorList>
    </citation>
    <scope>NUCLEOTIDE SEQUENCE [LARGE SCALE GENOMIC DNA]</scope>
    <source>
        <strain evidence="2 3">AM401</strain>
    </source>
</reference>
<feature type="transmembrane region" description="Helical" evidence="1">
    <location>
        <begin position="30"/>
        <end position="46"/>
    </location>
</feature>
<feature type="transmembrane region" description="Helical" evidence="1">
    <location>
        <begin position="85"/>
        <end position="105"/>
    </location>
</feature>
<dbReference type="EMBL" id="VIFM01000007">
    <property type="protein sequence ID" value="TQF17433.1"/>
    <property type="molecule type" value="Genomic_DNA"/>
</dbReference>
<keyword evidence="1" id="KW-0472">Membrane</keyword>
<evidence type="ECO:0008006" key="4">
    <source>
        <dbReference type="Google" id="ProtNLM"/>
    </source>
</evidence>
<dbReference type="Proteomes" id="UP000315369">
    <property type="component" value="Unassembled WGS sequence"/>
</dbReference>
<evidence type="ECO:0000313" key="3">
    <source>
        <dbReference type="Proteomes" id="UP000315369"/>
    </source>
</evidence>
<gene>
    <name evidence="2" type="ORF">FJV41_03050</name>
</gene>
<evidence type="ECO:0000313" key="2">
    <source>
        <dbReference type="EMBL" id="TQF17433.1"/>
    </source>
</evidence>
<dbReference type="AlphaFoldDB" id="A0A540X801"/>
<feature type="transmembrane region" description="Helical" evidence="1">
    <location>
        <begin position="51"/>
        <end position="73"/>
    </location>
</feature>
<keyword evidence="1" id="KW-1133">Transmembrane helix</keyword>
<keyword evidence="3" id="KW-1185">Reference proteome</keyword>
<protein>
    <recommendedName>
        <fullName evidence="4">DNA gyrase subunit B</fullName>
    </recommendedName>
</protein>
<organism evidence="2 3">
    <name type="scientific">Myxococcus llanfairpwllgwyngyllgogerychwyrndrobwllllantysiliogogogochensis</name>
    <dbReference type="NCBI Taxonomy" id="2590453"/>
    <lineage>
        <taxon>Bacteria</taxon>
        <taxon>Pseudomonadati</taxon>
        <taxon>Myxococcota</taxon>
        <taxon>Myxococcia</taxon>
        <taxon>Myxococcales</taxon>
        <taxon>Cystobacterineae</taxon>
        <taxon>Myxococcaceae</taxon>
        <taxon>Myxococcus</taxon>
    </lineage>
</organism>
<accession>A0A540X801</accession>
<keyword evidence="1" id="KW-0812">Transmembrane</keyword>
<comment type="caution">
    <text evidence="2">The sequence shown here is derived from an EMBL/GenBank/DDBJ whole genome shotgun (WGS) entry which is preliminary data.</text>
</comment>
<dbReference type="RefSeq" id="WP_141640875.1">
    <property type="nucleotide sequence ID" value="NZ_VIFM01000007.1"/>
</dbReference>
<feature type="transmembrane region" description="Helical" evidence="1">
    <location>
        <begin position="126"/>
        <end position="145"/>
    </location>
</feature>
<feature type="transmembrane region" description="Helical" evidence="1">
    <location>
        <begin position="151"/>
        <end position="172"/>
    </location>
</feature>
<feature type="transmembrane region" description="Helical" evidence="1">
    <location>
        <begin position="7"/>
        <end position="24"/>
    </location>
</feature>
<sequence length="183" mass="19906">MKLLRPALLGVLSLAYPLLVYWGLGRFEPRWMAVPLAGMAVVRAVATRERVWLVTAAGALVLASTSLLGNHALPLKLYPVLVNTMLLTVFATSLVSPPSVIERLARLREPELPPSGVAYTRRVTQVWCGFFVVNGSIALGTALWASDATWALYNGLIAYGLMGVLFAGEWLVRRRVKASHAHG</sequence>
<proteinExistence type="predicted"/>
<name>A0A540X801_9BACT</name>
<evidence type="ECO:0000256" key="1">
    <source>
        <dbReference type="SAM" id="Phobius"/>
    </source>
</evidence>